<evidence type="ECO:0000256" key="1">
    <source>
        <dbReference type="ARBA" id="ARBA00011982"/>
    </source>
</evidence>
<feature type="domain" description="TIR" evidence="5">
    <location>
        <begin position="4"/>
        <end position="171"/>
    </location>
</feature>
<dbReference type="Proteomes" id="UP001634007">
    <property type="component" value="Unassembled WGS sequence"/>
</dbReference>
<dbReference type="EC" id="3.2.2.6" evidence="1"/>
<sequence>MSDMNFDVFLSFRGLDTRTGFADFLYNSLVAASVRVFRDNEELTVGKPINSELYRAIRSCKTAIPIISRQYAESKWCLGELAKIIDCHRKHGMSVFPIFYKVDVLDVCNRRGKFGEAFRQLETKCGPEEVQKWKDALKSVTNIKGWISQTIANGHEGELVKVVVAKVSSELRTTWIEWLSKFPMVMANFHVRAAYDHFTDKRRSEVFLAFRCCDTGNGLAAYLYVSLLNAGIKVFSFDDPSLIGREFAQEIHYAINHCKISIPILSKNFASSTWCLDELAQMVECKQKKGQRIMPIFYKVNPRDVRHVSGCFKEKMLRHRERSNYNRWEKAFKEVGSFKGWESKSIANGHEGKLVKQIVKDVVDLLKNPNHMIAPLATTRFLNR</sequence>
<keyword evidence="2" id="KW-0378">Hydrolase</keyword>
<evidence type="ECO:0000313" key="7">
    <source>
        <dbReference type="Proteomes" id="UP001634007"/>
    </source>
</evidence>
<evidence type="ECO:0000256" key="4">
    <source>
        <dbReference type="ARBA" id="ARBA00047304"/>
    </source>
</evidence>
<evidence type="ECO:0000256" key="3">
    <source>
        <dbReference type="ARBA" id="ARBA00023027"/>
    </source>
</evidence>
<dbReference type="FunFam" id="3.40.50.10140:FF:000007">
    <property type="entry name" value="Disease resistance protein (TIR-NBS-LRR class)"/>
    <property type="match status" value="1"/>
</dbReference>
<dbReference type="PANTHER" id="PTHR32009">
    <property type="entry name" value="TMV RESISTANCE PROTEIN N-LIKE"/>
    <property type="match status" value="1"/>
</dbReference>
<reference evidence="6 7" key="1">
    <citation type="submission" date="2024-11" db="EMBL/GenBank/DDBJ databases">
        <title>Chromosome-level genome assembly of Eucalyptus globulus Labill. provides insights into its genome evolution.</title>
        <authorList>
            <person name="Li X."/>
        </authorList>
    </citation>
    <scope>NUCLEOTIDE SEQUENCE [LARGE SCALE GENOMIC DNA]</scope>
    <source>
        <strain evidence="6">CL2024</strain>
        <tissue evidence="6">Fresh tender leaves</tissue>
    </source>
</reference>
<feature type="domain" description="TIR" evidence="5">
    <location>
        <begin position="202"/>
        <end position="366"/>
    </location>
</feature>
<dbReference type="PANTHER" id="PTHR32009:SF39">
    <property type="entry name" value="TIR DOMAIN-CONTAINING PROTEIN"/>
    <property type="match status" value="1"/>
</dbReference>
<comment type="caution">
    <text evidence="6">The sequence shown here is derived from an EMBL/GenBank/DDBJ whole genome shotgun (WGS) entry which is preliminary data.</text>
</comment>
<dbReference type="EMBL" id="JBJKBG010000001">
    <property type="protein sequence ID" value="KAL3752525.1"/>
    <property type="molecule type" value="Genomic_DNA"/>
</dbReference>
<dbReference type="SMART" id="SM00255">
    <property type="entry name" value="TIR"/>
    <property type="match status" value="2"/>
</dbReference>
<organism evidence="6 7">
    <name type="scientific">Eucalyptus globulus</name>
    <name type="common">Tasmanian blue gum</name>
    <dbReference type="NCBI Taxonomy" id="34317"/>
    <lineage>
        <taxon>Eukaryota</taxon>
        <taxon>Viridiplantae</taxon>
        <taxon>Streptophyta</taxon>
        <taxon>Embryophyta</taxon>
        <taxon>Tracheophyta</taxon>
        <taxon>Spermatophyta</taxon>
        <taxon>Magnoliopsida</taxon>
        <taxon>eudicotyledons</taxon>
        <taxon>Gunneridae</taxon>
        <taxon>Pentapetalae</taxon>
        <taxon>rosids</taxon>
        <taxon>malvids</taxon>
        <taxon>Myrtales</taxon>
        <taxon>Myrtaceae</taxon>
        <taxon>Myrtoideae</taxon>
        <taxon>Eucalypteae</taxon>
        <taxon>Eucalyptus</taxon>
    </lineage>
</organism>
<evidence type="ECO:0000259" key="5">
    <source>
        <dbReference type="PROSITE" id="PS50104"/>
    </source>
</evidence>
<dbReference type="InterPro" id="IPR000157">
    <property type="entry name" value="TIR_dom"/>
</dbReference>
<evidence type="ECO:0000313" key="6">
    <source>
        <dbReference type="EMBL" id="KAL3752525.1"/>
    </source>
</evidence>
<dbReference type="InterPro" id="IPR035897">
    <property type="entry name" value="Toll_tir_struct_dom_sf"/>
</dbReference>
<evidence type="ECO:0000256" key="2">
    <source>
        <dbReference type="ARBA" id="ARBA00022801"/>
    </source>
</evidence>
<dbReference type="PROSITE" id="PS50104">
    <property type="entry name" value="TIR"/>
    <property type="match status" value="2"/>
</dbReference>
<dbReference type="Gene3D" id="3.40.50.10140">
    <property type="entry name" value="Toll/interleukin-1 receptor homology (TIR) domain"/>
    <property type="match status" value="2"/>
</dbReference>
<keyword evidence="7" id="KW-1185">Reference proteome</keyword>
<dbReference type="GO" id="GO:0061809">
    <property type="term" value="F:NAD+ nucleosidase activity, cyclic ADP-ribose generating"/>
    <property type="evidence" value="ECO:0007669"/>
    <property type="project" value="UniProtKB-EC"/>
</dbReference>
<dbReference type="AlphaFoldDB" id="A0ABD3LL41"/>
<dbReference type="SUPFAM" id="SSF52200">
    <property type="entry name" value="Toll/Interleukin receptor TIR domain"/>
    <property type="match status" value="2"/>
</dbReference>
<proteinExistence type="predicted"/>
<comment type="catalytic activity">
    <reaction evidence="4">
        <text>NAD(+) + H2O = ADP-D-ribose + nicotinamide + H(+)</text>
        <dbReference type="Rhea" id="RHEA:16301"/>
        <dbReference type="ChEBI" id="CHEBI:15377"/>
        <dbReference type="ChEBI" id="CHEBI:15378"/>
        <dbReference type="ChEBI" id="CHEBI:17154"/>
        <dbReference type="ChEBI" id="CHEBI:57540"/>
        <dbReference type="ChEBI" id="CHEBI:57967"/>
        <dbReference type="EC" id="3.2.2.6"/>
    </reaction>
    <physiologicalReaction direction="left-to-right" evidence="4">
        <dbReference type="Rhea" id="RHEA:16302"/>
    </physiologicalReaction>
</comment>
<dbReference type="Pfam" id="PF01582">
    <property type="entry name" value="TIR"/>
    <property type="match status" value="2"/>
</dbReference>
<name>A0ABD3LL41_EUCGL</name>
<gene>
    <name evidence="6" type="ORF">ACJRO7_000002</name>
</gene>
<protein>
    <recommendedName>
        <fullName evidence="1">ADP-ribosyl cyclase/cyclic ADP-ribose hydrolase</fullName>
        <ecNumber evidence="1">3.2.2.6</ecNumber>
    </recommendedName>
</protein>
<keyword evidence="3" id="KW-0520">NAD</keyword>
<accession>A0ABD3LL41</accession>